<accession>A0A6A6QDW1</accession>
<dbReference type="EMBL" id="MU004197">
    <property type="protein sequence ID" value="KAF2490462.1"/>
    <property type="molecule type" value="Genomic_DNA"/>
</dbReference>
<reference evidence="2" key="1">
    <citation type="journal article" date="2020" name="Stud. Mycol.">
        <title>101 Dothideomycetes genomes: a test case for predicting lifestyles and emergence of pathogens.</title>
        <authorList>
            <person name="Haridas S."/>
            <person name="Albert R."/>
            <person name="Binder M."/>
            <person name="Bloem J."/>
            <person name="Labutti K."/>
            <person name="Salamov A."/>
            <person name="Andreopoulos B."/>
            <person name="Baker S."/>
            <person name="Barry K."/>
            <person name="Bills G."/>
            <person name="Bluhm B."/>
            <person name="Cannon C."/>
            <person name="Castanera R."/>
            <person name="Culley D."/>
            <person name="Daum C."/>
            <person name="Ezra D."/>
            <person name="Gonzalez J."/>
            <person name="Henrissat B."/>
            <person name="Kuo A."/>
            <person name="Liang C."/>
            <person name="Lipzen A."/>
            <person name="Lutzoni F."/>
            <person name="Magnuson J."/>
            <person name="Mondo S."/>
            <person name="Nolan M."/>
            <person name="Ohm R."/>
            <person name="Pangilinan J."/>
            <person name="Park H.-J."/>
            <person name="Ramirez L."/>
            <person name="Alfaro M."/>
            <person name="Sun H."/>
            <person name="Tritt A."/>
            <person name="Yoshinaga Y."/>
            <person name="Zwiers L.-H."/>
            <person name="Turgeon B."/>
            <person name="Goodwin S."/>
            <person name="Spatafora J."/>
            <person name="Crous P."/>
            <person name="Grigoriev I."/>
        </authorList>
    </citation>
    <scope>NUCLEOTIDE SEQUENCE</scope>
    <source>
        <strain evidence="2">CBS 269.34</strain>
    </source>
</reference>
<proteinExistence type="predicted"/>
<gene>
    <name evidence="2" type="ORF">BU16DRAFT_622069</name>
</gene>
<evidence type="ECO:0000313" key="2">
    <source>
        <dbReference type="EMBL" id="KAF2490462.1"/>
    </source>
</evidence>
<dbReference type="OrthoDB" id="3944718at2759"/>
<organism evidence="2 3">
    <name type="scientific">Lophium mytilinum</name>
    <dbReference type="NCBI Taxonomy" id="390894"/>
    <lineage>
        <taxon>Eukaryota</taxon>
        <taxon>Fungi</taxon>
        <taxon>Dikarya</taxon>
        <taxon>Ascomycota</taxon>
        <taxon>Pezizomycotina</taxon>
        <taxon>Dothideomycetes</taxon>
        <taxon>Pleosporomycetidae</taxon>
        <taxon>Mytilinidiales</taxon>
        <taxon>Mytilinidiaceae</taxon>
        <taxon>Lophium</taxon>
    </lineage>
</organism>
<protein>
    <submittedName>
        <fullName evidence="2">Uncharacterized protein</fullName>
    </submittedName>
</protein>
<feature type="compositionally biased region" description="Basic residues" evidence="1">
    <location>
        <begin position="198"/>
        <end position="207"/>
    </location>
</feature>
<sequence length="418" mass="47573">MALEILPPRAQRHARFGLLEQKRIEYHILNYVFRDKLYDLHNIKHTLFPQSKARGSSFVLSSMNRALDVFFSKNIFIIDVAAIYDSSASCIDLQIKLLHKFWITQTPALVQSSLRRVSRLILRLPVPSTEAAVHRGREELNWMDGSDGHGGGGYKMRSLKEEVEDAMIIQKCVQSIASMRVVPAQTGKAISRPSRSLGRPRRSKSLKNMRSTSHRRGEDSITNGIEDIEKRPLRLLEIILVKRSSRALVLREVLGLVHILKDIEVRGTRRVCFELNGKKTVWATKRKETWDDRVSNTEPDGAKLLRDLQHLQTWRPLDIEPITSPTEFKYVSLNEEGRLLISPTALRHATLGFHNAIIPVTPRLRTGLAGQKPRTDSFAFIMEQGIMLLQGVPTPREKGVELECQGDNDEENEVGSRR</sequence>
<feature type="region of interest" description="Disordered" evidence="1">
    <location>
        <begin position="188"/>
        <end position="220"/>
    </location>
</feature>
<name>A0A6A6QDW1_9PEZI</name>
<evidence type="ECO:0000256" key="1">
    <source>
        <dbReference type="SAM" id="MobiDB-lite"/>
    </source>
</evidence>
<dbReference type="Proteomes" id="UP000799750">
    <property type="component" value="Unassembled WGS sequence"/>
</dbReference>
<dbReference type="AlphaFoldDB" id="A0A6A6QDW1"/>
<keyword evidence="3" id="KW-1185">Reference proteome</keyword>
<evidence type="ECO:0000313" key="3">
    <source>
        <dbReference type="Proteomes" id="UP000799750"/>
    </source>
</evidence>